<evidence type="ECO:0000313" key="9">
    <source>
        <dbReference type="Proteomes" id="UP000204391"/>
    </source>
</evidence>
<dbReference type="InterPro" id="IPR005171">
    <property type="entry name" value="Cyt_c_oxidase_su4_prok"/>
</dbReference>
<dbReference type="PANTHER" id="PTHR36835">
    <property type="entry name" value="CYTOCHROME BO(3) UBIQUINOL OXIDASE SUBUNIT 4"/>
    <property type="match status" value="1"/>
</dbReference>
<dbReference type="GO" id="GO:0019646">
    <property type="term" value="P:aerobic electron transport chain"/>
    <property type="evidence" value="ECO:0007669"/>
    <property type="project" value="TreeGrafter"/>
</dbReference>
<dbReference type="InterPro" id="IPR050968">
    <property type="entry name" value="Cytochrome_c_oxidase_bac_sub4"/>
</dbReference>
<dbReference type="KEGG" id="vne:CFK40_13095"/>
<sequence>MTEDTSSKKIDTFQKRKNKEEMKNQLITFALMIVFTLVAFGIVVGELMPKMFVIPTILLLAIVQVAFQLYYFMHMKNAGHEMPSTMMYGGFFAAALSITALSVLIWW</sequence>
<keyword evidence="3" id="KW-1003">Cell membrane</keyword>
<evidence type="ECO:0000256" key="2">
    <source>
        <dbReference type="ARBA" id="ARBA00008079"/>
    </source>
</evidence>
<dbReference type="OrthoDB" id="2989516at2"/>
<dbReference type="EMBL" id="CP022437">
    <property type="protein sequence ID" value="ASN05881.1"/>
    <property type="molecule type" value="Genomic_DNA"/>
</dbReference>
<reference evidence="8 9" key="1">
    <citation type="journal article" date="2003" name="Int. J. Syst. Evol. Microbiol.">
        <title>Virgibacillus carmonensis sp. nov., Virgibacillus necropolis sp. nov. and Virgibacillus picturae sp. nov., three novel species isolated from deteriorated mural paintings, transfer of the species of the genus salibacillus to Virgibacillus, as Virgibacillus marismortui comb. nov. and Virgibacillus salexigens comb. nov., and emended description of the genus Virgibacillus.</title>
        <authorList>
            <person name="Heyrman J."/>
            <person name="Logan N.A."/>
            <person name="Busse H.J."/>
            <person name="Balcaen A."/>
            <person name="Lebbe L."/>
            <person name="Rodriguez-Diaz M."/>
            <person name="Swings J."/>
            <person name="De Vos P."/>
        </authorList>
    </citation>
    <scope>NUCLEOTIDE SEQUENCE [LARGE SCALE GENOMIC DNA]</scope>
    <source>
        <strain evidence="8 9">LMG 19488</strain>
    </source>
</reference>
<accession>A0A221ME14</accession>
<evidence type="ECO:0000256" key="1">
    <source>
        <dbReference type="ARBA" id="ARBA00004651"/>
    </source>
</evidence>
<evidence type="ECO:0000256" key="7">
    <source>
        <dbReference type="SAM" id="Phobius"/>
    </source>
</evidence>
<comment type="subcellular location">
    <subcellularLocation>
        <location evidence="1">Cell membrane</location>
        <topology evidence="1">Multi-pass membrane protein</topology>
    </subcellularLocation>
</comment>
<dbReference type="PANTHER" id="PTHR36835:SF1">
    <property type="entry name" value="CYTOCHROME BO(3) UBIQUINOL OXIDASE SUBUNIT 4"/>
    <property type="match status" value="1"/>
</dbReference>
<evidence type="ECO:0000256" key="4">
    <source>
        <dbReference type="ARBA" id="ARBA00022692"/>
    </source>
</evidence>
<feature type="transmembrane region" description="Helical" evidence="7">
    <location>
        <begin position="26"/>
        <end position="45"/>
    </location>
</feature>
<comment type="similarity">
    <text evidence="2">Belongs to the cytochrome c oxidase bacterial subunit 4 family.</text>
</comment>
<evidence type="ECO:0000256" key="6">
    <source>
        <dbReference type="ARBA" id="ARBA00023136"/>
    </source>
</evidence>
<evidence type="ECO:0000256" key="5">
    <source>
        <dbReference type="ARBA" id="ARBA00022989"/>
    </source>
</evidence>
<organism evidence="8 9">
    <name type="scientific">Virgibacillus necropolis</name>
    <dbReference type="NCBI Taxonomy" id="163877"/>
    <lineage>
        <taxon>Bacteria</taxon>
        <taxon>Bacillati</taxon>
        <taxon>Bacillota</taxon>
        <taxon>Bacilli</taxon>
        <taxon>Bacillales</taxon>
        <taxon>Bacillaceae</taxon>
        <taxon>Virgibacillus</taxon>
    </lineage>
</organism>
<feature type="transmembrane region" description="Helical" evidence="7">
    <location>
        <begin position="85"/>
        <end position="106"/>
    </location>
</feature>
<keyword evidence="9" id="KW-1185">Reference proteome</keyword>
<dbReference type="RefSeq" id="WP_089532728.1">
    <property type="nucleotide sequence ID" value="NZ_CP022437.1"/>
</dbReference>
<name>A0A221ME14_9BACI</name>
<protein>
    <submittedName>
        <fullName evidence="8">Cytochrome c oxidase subunit IVB</fullName>
    </submittedName>
</protein>
<keyword evidence="4 7" id="KW-0812">Transmembrane</keyword>
<evidence type="ECO:0000256" key="3">
    <source>
        <dbReference type="ARBA" id="ARBA00022475"/>
    </source>
</evidence>
<dbReference type="Proteomes" id="UP000204391">
    <property type="component" value="Chromosome"/>
</dbReference>
<dbReference type="GO" id="GO:0009486">
    <property type="term" value="F:cytochrome bo3 ubiquinol oxidase activity"/>
    <property type="evidence" value="ECO:0007669"/>
    <property type="project" value="TreeGrafter"/>
</dbReference>
<dbReference type="GO" id="GO:0009319">
    <property type="term" value="C:cytochrome o ubiquinol oxidase complex"/>
    <property type="evidence" value="ECO:0007669"/>
    <property type="project" value="TreeGrafter"/>
</dbReference>
<dbReference type="Pfam" id="PF03626">
    <property type="entry name" value="COX4_pro"/>
    <property type="match status" value="1"/>
</dbReference>
<proteinExistence type="inferred from homology"/>
<dbReference type="NCBIfam" id="TIGR02908">
    <property type="entry name" value="CoxD_Bacillus"/>
    <property type="match status" value="1"/>
</dbReference>
<dbReference type="InterPro" id="IPR014257">
    <property type="entry name" value="Cyt_c_oxidase_su4_bacillaceae"/>
</dbReference>
<dbReference type="GO" id="GO:0015078">
    <property type="term" value="F:proton transmembrane transporter activity"/>
    <property type="evidence" value="ECO:0007669"/>
    <property type="project" value="TreeGrafter"/>
</dbReference>
<feature type="transmembrane region" description="Helical" evidence="7">
    <location>
        <begin position="51"/>
        <end position="73"/>
    </location>
</feature>
<gene>
    <name evidence="8" type="primary">ctaF</name>
    <name evidence="8" type="ORF">CFK40_13095</name>
</gene>
<dbReference type="GO" id="GO:0015990">
    <property type="term" value="P:electron transport coupled proton transport"/>
    <property type="evidence" value="ECO:0007669"/>
    <property type="project" value="TreeGrafter"/>
</dbReference>
<evidence type="ECO:0000313" key="8">
    <source>
        <dbReference type="EMBL" id="ASN05881.1"/>
    </source>
</evidence>
<keyword evidence="6 7" id="KW-0472">Membrane</keyword>
<dbReference type="GO" id="GO:0005886">
    <property type="term" value="C:plasma membrane"/>
    <property type="evidence" value="ECO:0007669"/>
    <property type="project" value="UniProtKB-SubCell"/>
</dbReference>
<dbReference type="AlphaFoldDB" id="A0A221ME14"/>
<keyword evidence="5 7" id="KW-1133">Transmembrane helix</keyword>